<gene>
    <name evidence="1" type="ORF">Aiant_59590</name>
</gene>
<sequence length="67" mass="6981">MIGMETPIAEAIEAELNRMLDELAKMLNVEPGPERGLGWGANGQGRIVIPLDVVAKLAAGAAAKVRG</sequence>
<reference evidence="1 2" key="1">
    <citation type="submission" date="2020-08" db="EMBL/GenBank/DDBJ databases">
        <title>Whole genome shotgun sequence of Actinoplanes ianthinogenes NBRC 13996.</title>
        <authorList>
            <person name="Komaki H."/>
            <person name="Tamura T."/>
        </authorList>
    </citation>
    <scope>NUCLEOTIDE SEQUENCE [LARGE SCALE GENOMIC DNA]</scope>
    <source>
        <strain evidence="1 2">NBRC 13996</strain>
    </source>
</reference>
<dbReference type="Proteomes" id="UP000676967">
    <property type="component" value="Chromosome"/>
</dbReference>
<evidence type="ECO:0000313" key="2">
    <source>
        <dbReference type="Proteomes" id="UP000676967"/>
    </source>
</evidence>
<evidence type="ECO:0000313" key="1">
    <source>
        <dbReference type="EMBL" id="BCJ45302.1"/>
    </source>
</evidence>
<protein>
    <submittedName>
        <fullName evidence="1">Uncharacterized protein</fullName>
    </submittedName>
</protein>
<organism evidence="1 2">
    <name type="scientific">Actinoplanes ianthinogenes</name>
    <dbReference type="NCBI Taxonomy" id="122358"/>
    <lineage>
        <taxon>Bacteria</taxon>
        <taxon>Bacillati</taxon>
        <taxon>Actinomycetota</taxon>
        <taxon>Actinomycetes</taxon>
        <taxon>Micromonosporales</taxon>
        <taxon>Micromonosporaceae</taxon>
        <taxon>Actinoplanes</taxon>
    </lineage>
</organism>
<name>A0ABM7M111_9ACTN</name>
<keyword evidence="2" id="KW-1185">Reference proteome</keyword>
<accession>A0ABM7M111</accession>
<dbReference type="RefSeq" id="WP_189336300.1">
    <property type="nucleotide sequence ID" value="NZ_AP023356.1"/>
</dbReference>
<proteinExistence type="predicted"/>
<dbReference type="EMBL" id="AP023356">
    <property type="protein sequence ID" value="BCJ45302.1"/>
    <property type="molecule type" value="Genomic_DNA"/>
</dbReference>